<dbReference type="EMBL" id="SJPG01000001">
    <property type="protein sequence ID" value="TWT63997.1"/>
    <property type="molecule type" value="Genomic_DNA"/>
</dbReference>
<keyword evidence="3" id="KW-1185">Reference proteome</keyword>
<evidence type="ECO:0000256" key="1">
    <source>
        <dbReference type="SAM" id="MobiDB-lite"/>
    </source>
</evidence>
<dbReference type="Proteomes" id="UP000316095">
    <property type="component" value="Unassembled WGS sequence"/>
</dbReference>
<accession>A0A5C5XLD6</accession>
<gene>
    <name evidence="2" type="ORF">Pan54_47570</name>
</gene>
<feature type="region of interest" description="Disordered" evidence="1">
    <location>
        <begin position="15"/>
        <end position="35"/>
    </location>
</feature>
<reference evidence="2 3" key="1">
    <citation type="submission" date="2019-02" db="EMBL/GenBank/DDBJ databases">
        <title>Deep-cultivation of Planctomycetes and their phenomic and genomic characterization uncovers novel biology.</title>
        <authorList>
            <person name="Wiegand S."/>
            <person name="Jogler M."/>
            <person name="Boedeker C."/>
            <person name="Pinto D."/>
            <person name="Vollmers J."/>
            <person name="Rivas-Marin E."/>
            <person name="Kohn T."/>
            <person name="Peeters S.H."/>
            <person name="Heuer A."/>
            <person name="Rast P."/>
            <person name="Oberbeckmann S."/>
            <person name="Bunk B."/>
            <person name="Jeske O."/>
            <person name="Meyerdierks A."/>
            <person name="Storesund J.E."/>
            <person name="Kallscheuer N."/>
            <person name="Luecker S."/>
            <person name="Lage O.M."/>
            <person name="Pohl T."/>
            <person name="Merkel B.J."/>
            <person name="Hornburger P."/>
            <person name="Mueller R.-W."/>
            <person name="Bruemmer F."/>
            <person name="Labrenz M."/>
            <person name="Spormann A.M."/>
            <person name="Op Den Camp H."/>
            <person name="Overmann J."/>
            <person name="Amann R."/>
            <person name="Jetten M.S.M."/>
            <person name="Mascher T."/>
            <person name="Medema M.H."/>
            <person name="Devos D.P."/>
            <person name="Kaster A.-K."/>
            <person name="Ovreas L."/>
            <person name="Rohde M."/>
            <person name="Galperin M.Y."/>
            <person name="Jogler C."/>
        </authorList>
    </citation>
    <scope>NUCLEOTIDE SEQUENCE [LARGE SCALE GENOMIC DNA]</scope>
    <source>
        <strain evidence="2 3">Pan54</strain>
    </source>
</reference>
<evidence type="ECO:0000313" key="2">
    <source>
        <dbReference type="EMBL" id="TWT63997.1"/>
    </source>
</evidence>
<name>A0A5C5XLD6_9PLAN</name>
<protein>
    <submittedName>
        <fullName evidence="2">Uncharacterized protein</fullName>
    </submittedName>
</protein>
<sequence length="35" mass="4124">MVYRYPPYFIYNTPNAPSPKSTTNINIQQPQPRLI</sequence>
<dbReference type="AlphaFoldDB" id="A0A5C5XLD6"/>
<proteinExistence type="predicted"/>
<organism evidence="2 3">
    <name type="scientific">Rubinisphaera italica</name>
    <dbReference type="NCBI Taxonomy" id="2527969"/>
    <lineage>
        <taxon>Bacteria</taxon>
        <taxon>Pseudomonadati</taxon>
        <taxon>Planctomycetota</taxon>
        <taxon>Planctomycetia</taxon>
        <taxon>Planctomycetales</taxon>
        <taxon>Planctomycetaceae</taxon>
        <taxon>Rubinisphaera</taxon>
    </lineage>
</organism>
<comment type="caution">
    <text evidence="2">The sequence shown here is derived from an EMBL/GenBank/DDBJ whole genome shotgun (WGS) entry which is preliminary data.</text>
</comment>
<evidence type="ECO:0000313" key="3">
    <source>
        <dbReference type="Proteomes" id="UP000316095"/>
    </source>
</evidence>